<reference evidence="2" key="1">
    <citation type="journal article" date="2022" name="Mol. Ecol. Resour.">
        <title>The genomes of chicory, endive, great burdock and yacon provide insights into Asteraceae palaeo-polyploidization history and plant inulin production.</title>
        <authorList>
            <person name="Fan W."/>
            <person name="Wang S."/>
            <person name="Wang H."/>
            <person name="Wang A."/>
            <person name="Jiang F."/>
            <person name="Liu H."/>
            <person name="Zhao H."/>
            <person name="Xu D."/>
            <person name="Zhang Y."/>
        </authorList>
    </citation>
    <scope>NUCLEOTIDE SEQUENCE [LARGE SCALE GENOMIC DNA]</scope>
    <source>
        <strain evidence="2">cv. Niubang</strain>
    </source>
</reference>
<proteinExistence type="predicted"/>
<dbReference type="Proteomes" id="UP001055879">
    <property type="component" value="Linkage Group LG11"/>
</dbReference>
<accession>A0ACB8Z5U3</accession>
<reference evidence="1 2" key="2">
    <citation type="journal article" date="2022" name="Mol. Ecol. Resour.">
        <title>The genomes of chicory, endive, great burdock and yacon provide insights into Asteraceae paleo-polyploidization history and plant inulin production.</title>
        <authorList>
            <person name="Fan W."/>
            <person name="Wang S."/>
            <person name="Wang H."/>
            <person name="Wang A."/>
            <person name="Jiang F."/>
            <person name="Liu H."/>
            <person name="Zhao H."/>
            <person name="Xu D."/>
            <person name="Zhang Y."/>
        </authorList>
    </citation>
    <scope>NUCLEOTIDE SEQUENCE [LARGE SCALE GENOMIC DNA]</scope>
    <source>
        <strain evidence="2">cv. Niubang</strain>
    </source>
</reference>
<dbReference type="EMBL" id="CM042057">
    <property type="protein sequence ID" value="KAI3693034.1"/>
    <property type="molecule type" value="Genomic_DNA"/>
</dbReference>
<evidence type="ECO:0000313" key="1">
    <source>
        <dbReference type="EMBL" id="KAI3693034.1"/>
    </source>
</evidence>
<keyword evidence="2" id="KW-1185">Reference proteome</keyword>
<evidence type="ECO:0000313" key="2">
    <source>
        <dbReference type="Proteomes" id="UP001055879"/>
    </source>
</evidence>
<name>A0ACB8Z5U3_ARCLA</name>
<comment type="caution">
    <text evidence="1">The sequence shown here is derived from an EMBL/GenBank/DDBJ whole genome shotgun (WGS) entry which is preliminary data.</text>
</comment>
<organism evidence="1 2">
    <name type="scientific">Arctium lappa</name>
    <name type="common">Greater burdock</name>
    <name type="synonym">Lappa major</name>
    <dbReference type="NCBI Taxonomy" id="4217"/>
    <lineage>
        <taxon>Eukaryota</taxon>
        <taxon>Viridiplantae</taxon>
        <taxon>Streptophyta</taxon>
        <taxon>Embryophyta</taxon>
        <taxon>Tracheophyta</taxon>
        <taxon>Spermatophyta</taxon>
        <taxon>Magnoliopsida</taxon>
        <taxon>eudicotyledons</taxon>
        <taxon>Gunneridae</taxon>
        <taxon>Pentapetalae</taxon>
        <taxon>asterids</taxon>
        <taxon>campanulids</taxon>
        <taxon>Asterales</taxon>
        <taxon>Asteraceae</taxon>
        <taxon>Carduoideae</taxon>
        <taxon>Cardueae</taxon>
        <taxon>Arctiinae</taxon>
        <taxon>Arctium</taxon>
    </lineage>
</organism>
<gene>
    <name evidence="1" type="ORF">L6452_32862</name>
</gene>
<protein>
    <submittedName>
        <fullName evidence="1">Uncharacterized protein</fullName>
    </submittedName>
</protein>
<sequence>MVDTWLPRAPRFHARLDQLSTRVQHTPCRDGCPCQATLSSLKHGSVALRSRRSPGSKPCGFEATLASLACNPKGTPGSIEARVQATPILMTSGSVTSDTTTPRTQVLDD</sequence>